<evidence type="ECO:0000256" key="2">
    <source>
        <dbReference type="ARBA" id="ARBA00022723"/>
    </source>
</evidence>
<dbReference type="SMART" id="SM00066">
    <property type="entry name" value="GAL4"/>
    <property type="match status" value="1"/>
</dbReference>
<dbReference type="Proteomes" id="UP000018087">
    <property type="component" value="Unassembled WGS sequence"/>
</dbReference>
<evidence type="ECO:0000256" key="4">
    <source>
        <dbReference type="SAM" id="MobiDB-lite"/>
    </source>
</evidence>
<dbReference type="CDD" id="cd00067">
    <property type="entry name" value="GAL4"/>
    <property type="match status" value="1"/>
</dbReference>
<dbReference type="PANTHER" id="PTHR31001:SF90">
    <property type="entry name" value="CENTROMERE DNA-BINDING PROTEIN COMPLEX CBF3 SUBUNIT B"/>
    <property type="match status" value="1"/>
</dbReference>
<dbReference type="STRING" id="1391915.U7PMB8"/>
<dbReference type="HOGENOM" id="CLU_013260_1_0_1"/>
<keyword evidence="3" id="KW-0539">Nucleus</keyword>
<reference evidence="7" key="1">
    <citation type="journal article" date="2014" name="Genome Announc.">
        <title>Genome sequence of the pathogenic fungus Sporothrix schenckii (ATCC 58251).</title>
        <authorList>
            <person name="Cuomo C.A."/>
            <person name="Rodriguez-Del Valle N."/>
            <person name="Perez-Sanchez L."/>
            <person name="Abouelleil A."/>
            <person name="Goldberg J."/>
            <person name="Young S."/>
            <person name="Zeng Q."/>
            <person name="Birren B.W."/>
        </authorList>
    </citation>
    <scope>NUCLEOTIDE SEQUENCE [LARGE SCALE GENOMIC DNA]</scope>
    <source>
        <strain evidence="7">ATCC 58251 / de Perez 2211183</strain>
    </source>
</reference>
<keyword evidence="2" id="KW-0479">Metal-binding</keyword>
<dbReference type="SUPFAM" id="SSF57701">
    <property type="entry name" value="Zn2/Cys6 DNA-binding domain"/>
    <property type="match status" value="1"/>
</dbReference>
<dbReference type="PROSITE" id="PS00463">
    <property type="entry name" value="ZN2_CY6_FUNGAL_1"/>
    <property type="match status" value="1"/>
</dbReference>
<dbReference type="CDD" id="cd12148">
    <property type="entry name" value="fungal_TF_MHR"/>
    <property type="match status" value="1"/>
</dbReference>
<dbReference type="GO" id="GO:0008270">
    <property type="term" value="F:zinc ion binding"/>
    <property type="evidence" value="ECO:0007669"/>
    <property type="project" value="InterPro"/>
</dbReference>
<evidence type="ECO:0000313" key="6">
    <source>
        <dbReference type="EMBL" id="ERS96717.1"/>
    </source>
</evidence>
<feature type="domain" description="Zn(2)-C6 fungal-type" evidence="5">
    <location>
        <begin position="21"/>
        <end position="50"/>
    </location>
</feature>
<dbReference type="AlphaFoldDB" id="U7PMB8"/>
<protein>
    <recommendedName>
        <fullName evidence="5">Zn(2)-C6 fungal-type domain-containing protein</fullName>
    </recommendedName>
</protein>
<feature type="region of interest" description="Disordered" evidence="4">
    <location>
        <begin position="80"/>
        <end position="101"/>
    </location>
</feature>
<feature type="compositionally biased region" description="Polar residues" evidence="4">
    <location>
        <begin position="88"/>
        <end position="97"/>
    </location>
</feature>
<sequence length="900" mass="96528">MPPRLQTRQAPTARARKGHYSCEFCRVRKLRCSRPLPCTNCVSRGKTCVMDAEGPVEMPVPVPMPTAVAGAVAGPAEVRQTPRPARQYSPSSQTTGTPFVHDAGNQALLDEVYRLRRLAEDLERRIHSGTDASTSTGGAGTKTVAMAMAMPPPLPSPPPLPRPSPAVAPDAMGPMCAVVTHLDRVSMGNGSYADLGQPSSASATGSPSALSSTTTAVAAAAAANQFEQSGLALKIAPILSIPTAPEFSYSIVGGGDRLGAPRRHIHLPLYSETTALIDTFLQTVGSFYHIVHHPTTPALVARVYDRVQRHNGAQLPLGDVLLVVAMIATGTCLHTPEAADSSSSGSYDSNANALFATRGEAARQIPYWIQSAVHLLEAIVRGAVPPTLSALQGVVTLMFLISNVEGVGFRYRYIVSTALMLGRELGLHCIDQDCGGSSSIDSSIDGNNSSSIDNSGDCGTRPLTTPFEKELGRRVWWYVASTDWLLAARNSGPGVGVYQTHPHMMRVREPRNMDDDQLGTASTDPIPGLPLDVPTDMSYLLQRVRLANIARGIVDRMPMVSSTQFVGGPASSSAAAAALLAQYRESALASDAELDAMLRNMPPFLRMETYEQAGWEAGVDGDDNKNSSSNTKNSHGRPHRSHFIQAFMLHSLIHTQRCKLHLSYLTSWRRQTGNYTSCVLKHPDPARRPSVSAASTTSRAVCIDAARQIIHAETQIRRRAAGHPFVQSRLSCVLYGVFLATIVLMIDLCADNGEDASSSPSAVDTRAAFSAMQIVADARPYSPAAAELYTSLTQLLAKHRPQLLEAVLGTAMPPRAVAAMETMGAMDAMDAMDAMETPKAVPPLEATTTTTMPPTNTDFDASFYDSLYNNPLALHFDGLDNLAQFQWDDLLANVDMSLYV</sequence>
<dbReference type="Gene3D" id="4.10.240.10">
    <property type="entry name" value="Zn(2)-C6 fungal-type DNA-binding domain"/>
    <property type="match status" value="1"/>
</dbReference>
<dbReference type="InterPro" id="IPR001138">
    <property type="entry name" value="Zn2Cys6_DnaBD"/>
</dbReference>
<dbReference type="InterPro" id="IPR050613">
    <property type="entry name" value="Sec_Metabolite_Reg"/>
</dbReference>
<evidence type="ECO:0000313" key="7">
    <source>
        <dbReference type="Proteomes" id="UP000018087"/>
    </source>
</evidence>
<name>U7PMB8_SPOS1</name>
<dbReference type="PANTHER" id="PTHR31001">
    <property type="entry name" value="UNCHARACTERIZED TRANSCRIPTIONAL REGULATORY PROTEIN"/>
    <property type="match status" value="1"/>
</dbReference>
<dbReference type="Pfam" id="PF00172">
    <property type="entry name" value="Zn_clus"/>
    <property type="match status" value="1"/>
</dbReference>
<dbReference type="InterPro" id="IPR036864">
    <property type="entry name" value="Zn2-C6_fun-type_DNA-bd_sf"/>
</dbReference>
<dbReference type="InterPro" id="IPR007219">
    <property type="entry name" value="XnlR_reg_dom"/>
</dbReference>
<feature type="region of interest" description="Disordered" evidence="4">
    <location>
        <begin position="617"/>
        <end position="638"/>
    </location>
</feature>
<dbReference type="eggNOG" id="ENOG502SJ9D">
    <property type="taxonomic scope" value="Eukaryota"/>
</dbReference>
<accession>U7PMB8</accession>
<proteinExistence type="predicted"/>
<dbReference type="PROSITE" id="PS50048">
    <property type="entry name" value="ZN2_CY6_FUNGAL_2"/>
    <property type="match status" value="1"/>
</dbReference>
<dbReference type="GO" id="GO:0005634">
    <property type="term" value="C:nucleus"/>
    <property type="evidence" value="ECO:0007669"/>
    <property type="project" value="UniProtKB-SubCell"/>
</dbReference>
<comment type="subcellular location">
    <subcellularLocation>
        <location evidence="1">Nucleus</location>
    </subcellularLocation>
</comment>
<keyword evidence="7" id="KW-1185">Reference proteome</keyword>
<gene>
    <name evidence="6" type="ORF">HMPREF1624_06926</name>
</gene>
<dbReference type="OrthoDB" id="3014581at2759"/>
<evidence type="ECO:0000256" key="3">
    <source>
        <dbReference type="ARBA" id="ARBA00023242"/>
    </source>
</evidence>
<organism evidence="6 7">
    <name type="scientific">Sporothrix schenckii (strain ATCC 58251 / de Perez 2211183)</name>
    <name type="common">Rose-picker's disease fungus</name>
    <dbReference type="NCBI Taxonomy" id="1391915"/>
    <lineage>
        <taxon>Eukaryota</taxon>
        <taxon>Fungi</taxon>
        <taxon>Dikarya</taxon>
        <taxon>Ascomycota</taxon>
        <taxon>Pezizomycotina</taxon>
        <taxon>Sordariomycetes</taxon>
        <taxon>Sordariomycetidae</taxon>
        <taxon>Ophiostomatales</taxon>
        <taxon>Ophiostomataceae</taxon>
        <taxon>Sporothrix</taxon>
    </lineage>
</organism>
<evidence type="ECO:0000259" key="5">
    <source>
        <dbReference type="PROSITE" id="PS50048"/>
    </source>
</evidence>
<evidence type="ECO:0000256" key="1">
    <source>
        <dbReference type="ARBA" id="ARBA00004123"/>
    </source>
</evidence>
<dbReference type="Pfam" id="PF04082">
    <property type="entry name" value="Fungal_trans"/>
    <property type="match status" value="1"/>
</dbReference>
<dbReference type="GO" id="GO:0000981">
    <property type="term" value="F:DNA-binding transcription factor activity, RNA polymerase II-specific"/>
    <property type="evidence" value="ECO:0007669"/>
    <property type="project" value="InterPro"/>
</dbReference>
<dbReference type="EMBL" id="KI440849">
    <property type="protein sequence ID" value="ERS96717.1"/>
    <property type="molecule type" value="Genomic_DNA"/>
</dbReference>